<accession>A0ABU6V4K2</accession>
<reference evidence="2 3" key="1">
    <citation type="journal article" date="2023" name="Plants (Basel)">
        <title>Bridging the Gap: Combining Genomics and Transcriptomics Approaches to Understand Stylosanthes scabra, an Orphan Legume from the Brazilian Caatinga.</title>
        <authorList>
            <person name="Ferreira-Neto J.R.C."/>
            <person name="da Silva M.D."/>
            <person name="Binneck E."/>
            <person name="de Melo N.F."/>
            <person name="da Silva R.H."/>
            <person name="de Melo A.L.T.M."/>
            <person name="Pandolfi V."/>
            <person name="Bustamante F.O."/>
            <person name="Brasileiro-Vidal A.C."/>
            <person name="Benko-Iseppon A.M."/>
        </authorList>
    </citation>
    <scope>NUCLEOTIDE SEQUENCE [LARGE SCALE GENOMIC DNA]</scope>
    <source>
        <tissue evidence="2">Leaves</tissue>
    </source>
</reference>
<evidence type="ECO:0000256" key="1">
    <source>
        <dbReference type="SAM" id="MobiDB-lite"/>
    </source>
</evidence>
<organism evidence="2 3">
    <name type="scientific">Stylosanthes scabra</name>
    <dbReference type="NCBI Taxonomy" id="79078"/>
    <lineage>
        <taxon>Eukaryota</taxon>
        <taxon>Viridiplantae</taxon>
        <taxon>Streptophyta</taxon>
        <taxon>Embryophyta</taxon>
        <taxon>Tracheophyta</taxon>
        <taxon>Spermatophyta</taxon>
        <taxon>Magnoliopsida</taxon>
        <taxon>eudicotyledons</taxon>
        <taxon>Gunneridae</taxon>
        <taxon>Pentapetalae</taxon>
        <taxon>rosids</taxon>
        <taxon>fabids</taxon>
        <taxon>Fabales</taxon>
        <taxon>Fabaceae</taxon>
        <taxon>Papilionoideae</taxon>
        <taxon>50 kb inversion clade</taxon>
        <taxon>dalbergioids sensu lato</taxon>
        <taxon>Dalbergieae</taxon>
        <taxon>Pterocarpus clade</taxon>
        <taxon>Stylosanthes</taxon>
    </lineage>
</organism>
<evidence type="ECO:0000313" key="2">
    <source>
        <dbReference type="EMBL" id="MED6166833.1"/>
    </source>
</evidence>
<sequence>MLHYPRGVQLPDDVPPTVTQPRDQIVLPRDAPGRGRRARQQCTDIRRKGEGAPRGGRLHDQAGGEDVDEEAEYRRQEDIPDGIDVHDQCGADIAAQEADCGGGQVGDEAGGHDADIDFFTSADLDL</sequence>
<evidence type="ECO:0000313" key="3">
    <source>
        <dbReference type="Proteomes" id="UP001341840"/>
    </source>
</evidence>
<keyword evidence="3" id="KW-1185">Reference proteome</keyword>
<feature type="compositionally biased region" description="Basic and acidic residues" evidence="1">
    <location>
        <begin position="44"/>
        <end position="62"/>
    </location>
</feature>
<dbReference type="Proteomes" id="UP001341840">
    <property type="component" value="Unassembled WGS sequence"/>
</dbReference>
<comment type="caution">
    <text evidence="2">The sequence shown here is derived from an EMBL/GenBank/DDBJ whole genome shotgun (WGS) entry which is preliminary data.</text>
</comment>
<feature type="non-terminal residue" evidence="2">
    <location>
        <position position="126"/>
    </location>
</feature>
<dbReference type="EMBL" id="JASCZI010129714">
    <property type="protein sequence ID" value="MED6166833.1"/>
    <property type="molecule type" value="Genomic_DNA"/>
</dbReference>
<proteinExistence type="predicted"/>
<gene>
    <name evidence="2" type="ORF">PIB30_113201</name>
</gene>
<protein>
    <submittedName>
        <fullName evidence="2">Uncharacterized protein</fullName>
    </submittedName>
</protein>
<feature type="region of interest" description="Disordered" evidence="1">
    <location>
        <begin position="1"/>
        <end position="73"/>
    </location>
</feature>
<name>A0ABU6V4K2_9FABA</name>